<dbReference type="GO" id="GO:0005737">
    <property type="term" value="C:cytoplasm"/>
    <property type="evidence" value="ECO:0007669"/>
    <property type="project" value="UniProtKB-SubCell"/>
</dbReference>
<dbReference type="InterPro" id="IPR013762">
    <property type="entry name" value="Integrase-like_cat_sf"/>
</dbReference>
<keyword evidence="4 9" id="KW-0159">Chromosome partition</keyword>
<evidence type="ECO:0000313" key="12">
    <source>
        <dbReference type="EMBL" id="ADH92318.1"/>
    </source>
</evidence>
<evidence type="ECO:0000256" key="9">
    <source>
        <dbReference type="HAMAP-Rule" id="MF_01808"/>
    </source>
</evidence>
<dbReference type="RefSeq" id="WP_013169816.1">
    <property type="nucleotide sequence ID" value="NC_014218.1"/>
</dbReference>
<evidence type="ECO:0000256" key="7">
    <source>
        <dbReference type="ARBA" id="ARBA00023172"/>
    </source>
</evidence>
<evidence type="ECO:0000256" key="2">
    <source>
        <dbReference type="ARBA" id="ARBA00022490"/>
    </source>
</evidence>
<dbReference type="Pfam" id="PF00589">
    <property type="entry name" value="Phage_integrase"/>
    <property type="match status" value="1"/>
</dbReference>
<name>D7BN19_ARCHD</name>
<dbReference type="InterPro" id="IPR044068">
    <property type="entry name" value="CB"/>
</dbReference>
<dbReference type="AlphaFoldDB" id="D7BN19"/>
<dbReference type="PROSITE" id="PS51900">
    <property type="entry name" value="CB"/>
    <property type="match status" value="1"/>
</dbReference>
<dbReference type="Proteomes" id="UP000000376">
    <property type="component" value="Chromosome"/>
</dbReference>
<accession>D7BN19</accession>
<keyword evidence="2 9" id="KW-0963">Cytoplasm</keyword>
<proteinExistence type="inferred from homology"/>
<dbReference type="STRING" id="644284.Arch_0579"/>
<evidence type="ECO:0000256" key="6">
    <source>
        <dbReference type="ARBA" id="ARBA00023125"/>
    </source>
</evidence>
<dbReference type="Gene3D" id="1.10.150.130">
    <property type="match status" value="1"/>
</dbReference>
<gene>
    <name evidence="9" type="primary">xerC</name>
    <name evidence="12" type="ordered locus">Arch_0579</name>
</gene>
<comment type="function">
    <text evidence="9">Site-specific tyrosine recombinase, which acts by catalyzing the cutting and rejoining of the recombining DNA molecules. The XerC-XerD complex is essential to convert dimers of the bacterial chromosome into monomers to permit their segregation at cell division. It also contributes to the segregational stability of plasmids.</text>
</comment>
<dbReference type="InterPro" id="IPR010998">
    <property type="entry name" value="Integrase_recombinase_N"/>
</dbReference>
<keyword evidence="3 9" id="KW-0132">Cell division</keyword>
<dbReference type="OrthoDB" id="9801717at2"/>
<feature type="domain" description="Core-binding (CB)" evidence="11">
    <location>
        <begin position="12"/>
        <end position="101"/>
    </location>
</feature>
<reference evidence="12 13" key="1">
    <citation type="journal article" date="2010" name="Stand. Genomic Sci.">
        <title>Complete genome sequence of Arcanobacterium haemolyticum type strain (11018).</title>
        <authorList>
            <person name="Yasawong M."/>
            <person name="Teshima H."/>
            <person name="Lapidus A."/>
            <person name="Nolan M."/>
            <person name="Lucas S."/>
            <person name="Glavina Del Rio T."/>
            <person name="Tice H."/>
            <person name="Cheng J."/>
            <person name="Bruce D."/>
            <person name="Detter C."/>
            <person name="Tapia R."/>
            <person name="Han C."/>
            <person name="Goodwin L."/>
            <person name="Pitluck S."/>
            <person name="Liolios K."/>
            <person name="Ivanova N."/>
            <person name="Mavromatis K."/>
            <person name="Mikhailova N."/>
            <person name="Pati A."/>
            <person name="Chen A."/>
            <person name="Palaniappan K."/>
            <person name="Land M."/>
            <person name="Hauser L."/>
            <person name="Chang Y."/>
            <person name="Jeffries C."/>
            <person name="Rohde M."/>
            <person name="Sikorski J."/>
            <person name="Pukall R."/>
            <person name="Goker M."/>
            <person name="Woyke T."/>
            <person name="Bristow J."/>
            <person name="Eisen J."/>
            <person name="Markowitz V."/>
            <person name="Hugenholtz P."/>
            <person name="Kyrpides N."/>
            <person name="Klenk H."/>
        </authorList>
    </citation>
    <scope>NUCLEOTIDE SEQUENCE [LARGE SCALE GENOMIC DNA]</scope>
    <source>
        <strain evidence="13">ATCC 9345 / DSM 20595 / CCUG 17215 / LMG 16163 / NBRC 15585 / NCTC 8452 / 11018</strain>
    </source>
</reference>
<dbReference type="PANTHER" id="PTHR30349">
    <property type="entry name" value="PHAGE INTEGRASE-RELATED"/>
    <property type="match status" value="1"/>
</dbReference>
<dbReference type="InterPro" id="IPR002104">
    <property type="entry name" value="Integrase_catalytic"/>
</dbReference>
<dbReference type="CDD" id="cd00798">
    <property type="entry name" value="INT_XerDC_C"/>
    <property type="match status" value="1"/>
</dbReference>
<dbReference type="GO" id="GO:0006313">
    <property type="term" value="P:DNA transposition"/>
    <property type="evidence" value="ECO:0007669"/>
    <property type="project" value="UniProtKB-UniRule"/>
</dbReference>
<organism evidence="12 13">
    <name type="scientific">Arcanobacterium haemolyticum (strain ATCC 9345 / DSM 20595 / CCM 5947 / CCUG 17215 / LMG 16163 / NBRC 15585 / NCTC 8452 / 11018)</name>
    <dbReference type="NCBI Taxonomy" id="644284"/>
    <lineage>
        <taxon>Bacteria</taxon>
        <taxon>Bacillati</taxon>
        <taxon>Actinomycetota</taxon>
        <taxon>Actinomycetes</taxon>
        <taxon>Actinomycetales</taxon>
        <taxon>Actinomycetaceae</taxon>
        <taxon>Arcanobacterium</taxon>
    </lineage>
</organism>
<keyword evidence="6 9" id="KW-0238">DNA-binding</keyword>
<evidence type="ECO:0000256" key="1">
    <source>
        <dbReference type="ARBA" id="ARBA00004496"/>
    </source>
</evidence>
<feature type="active site" evidence="9">
    <location>
        <position position="285"/>
    </location>
</feature>
<dbReference type="Pfam" id="PF02899">
    <property type="entry name" value="Phage_int_SAM_1"/>
    <property type="match status" value="1"/>
</dbReference>
<dbReference type="GO" id="GO:0009037">
    <property type="term" value="F:tyrosine-based site-specific recombinase activity"/>
    <property type="evidence" value="ECO:0007669"/>
    <property type="project" value="UniProtKB-UniRule"/>
</dbReference>
<keyword evidence="8 9" id="KW-0131">Cell cycle</keyword>
<evidence type="ECO:0000259" key="11">
    <source>
        <dbReference type="PROSITE" id="PS51900"/>
    </source>
</evidence>
<dbReference type="eggNOG" id="COG4974">
    <property type="taxonomic scope" value="Bacteria"/>
</dbReference>
<dbReference type="SUPFAM" id="SSF56349">
    <property type="entry name" value="DNA breaking-rejoining enzymes"/>
    <property type="match status" value="1"/>
</dbReference>
<feature type="domain" description="Tyr recombinase" evidence="10">
    <location>
        <begin position="122"/>
        <end position="307"/>
    </location>
</feature>
<comment type="subunit">
    <text evidence="9">Forms a cyclic heterotetrameric complex composed of two molecules of XerC and two molecules of XerD.</text>
</comment>
<dbReference type="GO" id="GO:0003677">
    <property type="term" value="F:DNA binding"/>
    <property type="evidence" value="ECO:0007669"/>
    <property type="project" value="UniProtKB-UniRule"/>
</dbReference>
<dbReference type="InterPro" id="IPR011010">
    <property type="entry name" value="DNA_brk_join_enz"/>
</dbReference>
<evidence type="ECO:0000313" key="13">
    <source>
        <dbReference type="Proteomes" id="UP000000376"/>
    </source>
</evidence>
<dbReference type="HOGENOM" id="CLU_027562_9_0_11"/>
<comment type="similarity">
    <text evidence="9">Belongs to the 'phage' integrase family. XerC subfamily.</text>
</comment>
<dbReference type="EMBL" id="CP002045">
    <property type="protein sequence ID" value="ADH92318.1"/>
    <property type="molecule type" value="Genomic_DNA"/>
</dbReference>
<dbReference type="InterPro" id="IPR023009">
    <property type="entry name" value="Tyrosine_recombinase_XerC/XerD"/>
</dbReference>
<dbReference type="GO" id="GO:0007059">
    <property type="term" value="P:chromosome segregation"/>
    <property type="evidence" value="ECO:0007669"/>
    <property type="project" value="UniProtKB-UniRule"/>
</dbReference>
<keyword evidence="13" id="KW-1185">Reference proteome</keyword>
<comment type="subcellular location">
    <subcellularLocation>
        <location evidence="1 9">Cytoplasm</location>
    </subcellularLocation>
</comment>
<evidence type="ECO:0000256" key="5">
    <source>
        <dbReference type="ARBA" id="ARBA00022908"/>
    </source>
</evidence>
<evidence type="ECO:0000259" key="10">
    <source>
        <dbReference type="PROSITE" id="PS51898"/>
    </source>
</evidence>
<dbReference type="PANTHER" id="PTHR30349:SF77">
    <property type="entry name" value="TYROSINE RECOMBINASE XERC"/>
    <property type="match status" value="1"/>
</dbReference>
<protein>
    <recommendedName>
        <fullName evidence="9">Tyrosine recombinase XerC</fullName>
    </recommendedName>
</protein>
<keyword evidence="7 9" id="KW-0233">DNA recombination</keyword>
<dbReference type="HAMAP" id="MF_01808">
    <property type="entry name" value="Recomb_XerC_XerD"/>
    <property type="match status" value="1"/>
</dbReference>
<dbReference type="PROSITE" id="PS51898">
    <property type="entry name" value="TYR_RECOMBINASE"/>
    <property type="match status" value="1"/>
</dbReference>
<sequence length="313" mass="34878">MTKSHETDHFPTQFEQILERYQRELELRRGLSAHTCRAYLHEARSLLEFVCKHSDDPATSLPEIDIRDMRLWLADNQQAGHSRASIARHSASIRTFTRWLFKNAYTAADPGTQLKSPKVSNELPHVLTVEQARELLRVAKERTADGNALAIRDAAIVELLYATAIRVSELTGTDVSDVSPSSNLRVIGKGDKERIVPFGRPARNALMAWLDVRGTLLEKNPTEQALFVGARGKRIDPRTVRTLLTQLTKAAGLPDITPHDLRHSAATHLLDGGSDLRTVQEILGHSSIGTTQRYTHVSAERLRAAFGQAHPRA</sequence>
<evidence type="ECO:0000256" key="8">
    <source>
        <dbReference type="ARBA" id="ARBA00023306"/>
    </source>
</evidence>
<keyword evidence="5 9" id="KW-0229">DNA integration</keyword>
<dbReference type="KEGG" id="ahe:Arch_0579"/>
<feature type="active site" description="O-(3'-phospho-DNA)-tyrosine intermediate" evidence="9">
    <location>
        <position position="294"/>
    </location>
</feature>
<dbReference type="InterPro" id="IPR004107">
    <property type="entry name" value="Integrase_SAM-like_N"/>
</dbReference>
<feature type="active site" evidence="9">
    <location>
        <position position="262"/>
    </location>
</feature>
<dbReference type="Gene3D" id="1.10.443.10">
    <property type="entry name" value="Intergrase catalytic core"/>
    <property type="match status" value="1"/>
</dbReference>
<dbReference type="InterPro" id="IPR050090">
    <property type="entry name" value="Tyrosine_recombinase_XerCD"/>
</dbReference>
<feature type="active site" evidence="9">
    <location>
        <position position="189"/>
    </location>
</feature>
<feature type="active site" evidence="9">
    <location>
        <position position="166"/>
    </location>
</feature>
<feature type="active site" evidence="9">
    <location>
        <position position="259"/>
    </location>
</feature>
<evidence type="ECO:0000256" key="3">
    <source>
        <dbReference type="ARBA" id="ARBA00022618"/>
    </source>
</evidence>
<dbReference type="GO" id="GO:0051301">
    <property type="term" value="P:cell division"/>
    <property type="evidence" value="ECO:0007669"/>
    <property type="project" value="UniProtKB-KW"/>
</dbReference>
<evidence type="ECO:0000256" key="4">
    <source>
        <dbReference type="ARBA" id="ARBA00022829"/>
    </source>
</evidence>